<dbReference type="Proteomes" id="UP000499080">
    <property type="component" value="Unassembled WGS sequence"/>
</dbReference>
<evidence type="ECO:0000313" key="2">
    <source>
        <dbReference type="Proteomes" id="UP000499080"/>
    </source>
</evidence>
<reference evidence="1 2" key="1">
    <citation type="journal article" date="2019" name="Sci. Rep.">
        <title>Orb-weaving spider Araneus ventricosus genome elucidates the spidroin gene catalogue.</title>
        <authorList>
            <person name="Kono N."/>
            <person name="Nakamura H."/>
            <person name="Ohtoshi R."/>
            <person name="Moran D.A.P."/>
            <person name="Shinohara A."/>
            <person name="Yoshida Y."/>
            <person name="Fujiwara M."/>
            <person name="Mori M."/>
            <person name="Tomita M."/>
            <person name="Arakawa K."/>
        </authorList>
    </citation>
    <scope>NUCLEOTIDE SEQUENCE [LARGE SCALE GENOMIC DNA]</scope>
</reference>
<organism evidence="1 2">
    <name type="scientific">Araneus ventricosus</name>
    <name type="common">Orbweaver spider</name>
    <name type="synonym">Epeira ventricosa</name>
    <dbReference type="NCBI Taxonomy" id="182803"/>
    <lineage>
        <taxon>Eukaryota</taxon>
        <taxon>Metazoa</taxon>
        <taxon>Ecdysozoa</taxon>
        <taxon>Arthropoda</taxon>
        <taxon>Chelicerata</taxon>
        <taxon>Arachnida</taxon>
        <taxon>Araneae</taxon>
        <taxon>Araneomorphae</taxon>
        <taxon>Entelegynae</taxon>
        <taxon>Araneoidea</taxon>
        <taxon>Araneidae</taxon>
        <taxon>Araneus</taxon>
    </lineage>
</organism>
<protein>
    <submittedName>
        <fullName evidence="1">Uncharacterized protein</fullName>
    </submittedName>
</protein>
<dbReference type="EMBL" id="BGPR01008680">
    <property type="protein sequence ID" value="GBN35325.1"/>
    <property type="molecule type" value="Genomic_DNA"/>
</dbReference>
<gene>
    <name evidence="1" type="ORF">AVEN_48309_1</name>
</gene>
<keyword evidence="2" id="KW-1185">Reference proteome</keyword>
<name>A0A4Y2N7G7_ARAVE</name>
<dbReference type="AlphaFoldDB" id="A0A4Y2N7G7"/>
<sequence length="221" mass="24502">MSRIKIARVNIVRTGLSRSYQGEFTRNAIDAIVSSFSLRLPFLNPYPSDLRGVAEELILSDLSASRTNHPTAIQRPPSRLIIGSGQHVTPVFCRLFLCGRYRGTALALFGTPLSLVGEYLMPLSTALVGEEKTNWHLLDIAASKDHQTLNLARQKLKLGIGARGASCTKVPEDIKNRPNLNDDVIIFDDEAVEELLDEDADNDFEQEQFLQLTSPKGLKVQ</sequence>
<evidence type="ECO:0000313" key="1">
    <source>
        <dbReference type="EMBL" id="GBN35325.1"/>
    </source>
</evidence>
<proteinExistence type="predicted"/>
<accession>A0A4Y2N7G7</accession>
<comment type="caution">
    <text evidence="1">The sequence shown here is derived from an EMBL/GenBank/DDBJ whole genome shotgun (WGS) entry which is preliminary data.</text>
</comment>